<dbReference type="RefSeq" id="WP_089269542.1">
    <property type="nucleotide sequence ID" value="NZ_FZNN01000003.1"/>
</dbReference>
<dbReference type="Pfam" id="PF13452">
    <property type="entry name" value="FAS1_DH_region"/>
    <property type="match status" value="1"/>
</dbReference>
<feature type="domain" description="FAS1-like dehydratase" evidence="2">
    <location>
        <begin position="71"/>
        <end position="132"/>
    </location>
</feature>
<dbReference type="AlphaFoldDB" id="A0A238VWJ5"/>
<dbReference type="OrthoDB" id="7183822at2"/>
<evidence type="ECO:0000256" key="1">
    <source>
        <dbReference type="SAM" id="MobiDB-lite"/>
    </source>
</evidence>
<reference evidence="3 4" key="1">
    <citation type="submission" date="2017-06" db="EMBL/GenBank/DDBJ databases">
        <authorList>
            <person name="Kim H.J."/>
            <person name="Triplett B.A."/>
        </authorList>
    </citation>
    <scope>NUCLEOTIDE SEQUENCE [LARGE SCALE GENOMIC DNA]</scope>
    <source>
        <strain evidence="3 4">DSM 29052</strain>
    </source>
</reference>
<dbReference type="InterPro" id="IPR029069">
    <property type="entry name" value="HotDog_dom_sf"/>
</dbReference>
<dbReference type="PANTHER" id="PTHR28152:SF1">
    <property type="entry name" value="HYDROXYACYL-THIOESTER DEHYDRATASE TYPE 2, MITOCHONDRIAL"/>
    <property type="match status" value="1"/>
</dbReference>
<dbReference type="Gene3D" id="3.10.129.10">
    <property type="entry name" value="Hotdog Thioesterase"/>
    <property type="match status" value="1"/>
</dbReference>
<organism evidence="3 4">
    <name type="scientific">Puniceibacterium sediminis</name>
    <dbReference type="NCBI Taxonomy" id="1608407"/>
    <lineage>
        <taxon>Bacteria</taxon>
        <taxon>Pseudomonadati</taxon>
        <taxon>Pseudomonadota</taxon>
        <taxon>Alphaproteobacteria</taxon>
        <taxon>Rhodobacterales</taxon>
        <taxon>Paracoccaceae</taxon>
        <taxon>Puniceibacterium</taxon>
    </lineage>
</organism>
<dbReference type="GO" id="GO:0019171">
    <property type="term" value="F:(3R)-hydroxyacyl-[acyl-carrier-protein] dehydratase activity"/>
    <property type="evidence" value="ECO:0007669"/>
    <property type="project" value="TreeGrafter"/>
</dbReference>
<dbReference type="EMBL" id="FZNN01000003">
    <property type="protein sequence ID" value="SNR38507.1"/>
    <property type="molecule type" value="Genomic_DNA"/>
</dbReference>
<feature type="compositionally biased region" description="Pro residues" evidence="1">
    <location>
        <begin position="146"/>
        <end position="159"/>
    </location>
</feature>
<dbReference type="PANTHER" id="PTHR28152">
    <property type="entry name" value="HYDROXYACYL-THIOESTER DEHYDRATASE TYPE 2, MITOCHONDRIAL"/>
    <property type="match status" value="1"/>
</dbReference>
<accession>A0A238VWJ5</accession>
<evidence type="ECO:0000313" key="4">
    <source>
        <dbReference type="Proteomes" id="UP000198417"/>
    </source>
</evidence>
<evidence type="ECO:0000259" key="2">
    <source>
        <dbReference type="Pfam" id="PF13452"/>
    </source>
</evidence>
<sequence length="272" mass="30322">MSDAEWMIRQSDVLDPARAQALQAALGLEPDAEVGTPLPPFFHQIYFWEPQPPELLGRDGHPRVGSGLIPDMGLPRRMWAGGRLRFDAPLLAGIPAVRRSRVLRAEHKTGRSGPLAFVTLRHEIVQDRVVVVQEDQDLVYRTDPEPGAPRPQPPRPQPPQARRDEAEAREVAFDATLLFRYSALTFNGHRIHYDETYARDVEGYTGLVVHGPLLAQMLMLMADSSDAPLRGFEFRATAPLMHTERATLCRSGLDAWVRGPDGRQCLVAAITT</sequence>
<evidence type="ECO:0000313" key="3">
    <source>
        <dbReference type="EMBL" id="SNR38507.1"/>
    </source>
</evidence>
<protein>
    <submittedName>
        <fullName evidence="3">3-methylfumaryl-CoA hydratase</fullName>
    </submittedName>
</protein>
<feature type="region of interest" description="Disordered" evidence="1">
    <location>
        <begin position="139"/>
        <end position="167"/>
    </location>
</feature>
<name>A0A238VWJ5_9RHOB</name>
<proteinExistence type="predicted"/>
<dbReference type="SUPFAM" id="SSF54637">
    <property type="entry name" value="Thioesterase/thiol ester dehydrase-isomerase"/>
    <property type="match status" value="1"/>
</dbReference>
<dbReference type="Proteomes" id="UP000198417">
    <property type="component" value="Unassembled WGS sequence"/>
</dbReference>
<dbReference type="InterPro" id="IPR052741">
    <property type="entry name" value="Mitochondrial_HTD2"/>
</dbReference>
<keyword evidence="4" id="KW-1185">Reference proteome</keyword>
<dbReference type="InterPro" id="IPR039569">
    <property type="entry name" value="FAS1-like_DH_region"/>
</dbReference>
<gene>
    <name evidence="3" type="ORF">SAMN06265370_103237</name>
</gene>